<dbReference type="GO" id="GO:0008270">
    <property type="term" value="F:zinc ion binding"/>
    <property type="evidence" value="ECO:0007669"/>
    <property type="project" value="UniProtKB-KW"/>
</dbReference>
<evidence type="ECO:0000256" key="5">
    <source>
        <dbReference type="ARBA" id="ARBA00022771"/>
    </source>
</evidence>
<dbReference type="AlphaFoldDB" id="A0A9N8VGM5"/>
<feature type="compositionally biased region" description="Polar residues" evidence="10">
    <location>
        <begin position="109"/>
        <end position="123"/>
    </location>
</feature>
<name>A0A9N8VGM5_9GLOM</name>
<dbReference type="FunFam" id="3.30.160.60:FF:000072">
    <property type="entry name" value="zinc finger protein 143 isoform X1"/>
    <property type="match status" value="1"/>
</dbReference>
<comment type="subcellular location">
    <subcellularLocation>
        <location evidence="1">Nucleus</location>
    </subcellularLocation>
</comment>
<organism evidence="12 13">
    <name type="scientific">Acaulospora morrowiae</name>
    <dbReference type="NCBI Taxonomy" id="94023"/>
    <lineage>
        <taxon>Eukaryota</taxon>
        <taxon>Fungi</taxon>
        <taxon>Fungi incertae sedis</taxon>
        <taxon>Mucoromycota</taxon>
        <taxon>Glomeromycotina</taxon>
        <taxon>Glomeromycetes</taxon>
        <taxon>Diversisporales</taxon>
        <taxon>Acaulosporaceae</taxon>
        <taxon>Acaulospora</taxon>
    </lineage>
</organism>
<dbReference type="PROSITE" id="PS50157">
    <property type="entry name" value="ZINC_FINGER_C2H2_2"/>
    <property type="match status" value="3"/>
</dbReference>
<proteinExistence type="inferred from homology"/>
<dbReference type="InterPro" id="IPR056436">
    <property type="entry name" value="Znf-C2H2_ZIC1-5/GLI1-3-like"/>
</dbReference>
<dbReference type="Gene3D" id="3.30.160.60">
    <property type="entry name" value="Classic Zinc Finger"/>
    <property type="match status" value="5"/>
</dbReference>
<comment type="similarity">
    <text evidence="2">Belongs to the GLI C2H2-type zinc-finger protein family.</text>
</comment>
<dbReference type="PROSITE" id="PS00028">
    <property type="entry name" value="ZINC_FINGER_C2H2_1"/>
    <property type="match status" value="3"/>
</dbReference>
<dbReference type="SUPFAM" id="SSF57667">
    <property type="entry name" value="beta-beta-alpha zinc fingers"/>
    <property type="match status" value="3"/>
</dbReference>
<dbReference type="PANTHER" id="PTHR45718:SF8">
    <property type="entry name" value="GLIS FAMILY ZINC FINGER 2"/>
    <property type="match status" value="1"/>
</dbReference>
<evidence type="ECO:0000256" key="6">
    <source>
        <dbReference type="ARBA" id="ARBA00022833"/>
    </source>
</evidence>
<keyword evidence="6" id="KW-0862">Zinc</keyword>
<sequence>MAKEVSGEYGSMFGPPSQPVYNCCAGEISNNLTNTYTNFTSISPKSDSSHSKNAQPQEFASTTQVFKHSLIESTAPQITQTIIAGECCSECCPVAAAQAAASSREIESEQTTNKQDLSNSPHQSCLIQTTNNCDKESRRSSAFRSIVSLPLPNTLQEGFVSICVSNDQKDSTTSAHGLNEFSFVVSNFKKVGLRRKTIPEVSKSFDPPNISNSSTNSQDVVSQNTSLTHNFDQKSNIIGKNDDDTLCELPSQSSSDIGDVTASPSSKDLSSVAGTKRKHEEIIDETRCLWATCAAVFSSIDDLIPHLSKLHVAGRSKGNLCRWASCSKEKEGSDELIQHLFSDHLRTQNPQHGCKWQGCYLRFVTFEELTGHVSEGHIGCGRSEYICYWEQCDRKGRPFTQRQKVMRHIQTHTGNNSMIMNEFIPLVSVTFTQTQTFSTGDKPYQCTICKKRFSEANIMTQHMRTHTGEKPYKCPEPECDKTFSISGALTIHLRVHTGT</sequence>
<evidence type="ECO:0000256" key="10">
    <source>
        <dbReference type="SAM" id="MobiDB-lite"/>
    </source>
</evidence>
<dbReference type="InterPro" id="IPR036236">
    <property type="entry name" value="Znf_C2H2_sf"/>
</dbReference>
<dbReference type="GO" id="GO:0000978">
    <property type="term" value="F:RNA polymerase II cis-regulatory region sequence-specific DNA binding"/>
    <property type="evidence" value="ECO:0007669"/>
    <property type="project" value="UniProtKB-ARBA"/>
</dbReference>
<dbReference type="GO" id="GO:0005634">
    <property type="term" value="C:nucleus"/>
    <property type="evidence" value="ECO:0007669"/>
    <property type="project" value="UniProtKB-SubCell"/>
</dbReference>
<dbReference type="InterPro" id="IPR013087">
    <property type="entry name" value="Znf_C2H2_type"/>
</dbReference>
<gene>
    <name evidence="12" type="ORF">AMORRO_LOCUS860</name>
</gene>
<dbReference type="SMART" id="SM00355">
    <property type="entry name" value="ZnF_C2H2"/>
    <property type="match status" value="6"/>
</dbReference>
<keyword evidence="13" id="KW-1185">Reference proteome</keyword>
<keyword evidence="7" id="KW-0238">DNA-binding</keyword>
<dbReference type="InterPro" id="IPR043359">
    <property type="entry name" value="GLI-like"/>
</dbReference>
<feature type="region of interest" description="Disordered" evidence="10">
    <location>
        <begin position="201"/>
        <end position="222"/>
    </location>
</feature>
<evidence type="ECO:0000313" key="12">
    <source>
        <dbReference type="EMBL" id="CAG8450284.1"/>
    </source>
</evidence>
<evidence type="ECO:0000256" key="3">
    <source>
        <dbReference type="ARBA" id="ARBA00022723"/>
    </source>
</evidence>
<evidence type="ECO:0000313" key="13">
    <source>
        <dbReference type="Proteomes" id="UP000789342"/>
    </source>
</evidence>
<evidence type="ECO:0000256" key="1">
    <source>
        <dbReference type="ARBA" id="ARBA00004123"/>
    </source>
</evidence>
<dbReference type="Pfam" id="PF00096">
    <property type="entry name" value="zf-C2H2"/>
    <property type="match status" value="2"/>
</dbReference>
<keyword evidence="8" id="KW-0539">Nucleus</keyword>
<dbReference type="FunFam" id="3.30.160.60:FF:001498">
    <property type="entry name" value="Zinc finger protein 404"/>
    <property type="match status" value="1"/>
</dbReference>
<feature type="compositionally biased region" description="Polar residues" evidence="10">
    <location>
        <begin position="250"/>
        <end position="273"/>
    </location>
</feature>
<feature type="domain" description="C2H2-type" evidence="11">
    <location>
        <begin position="472"/>
        <end position="499"/>
    </location>
</feature>
<dbReference type="OrthoDB" id="3437960at2759"/>
<reference evidence="12" key="1">
    <citation type="submission" date="2021-06" db="EMBL/GenBank/DDBJ databases">
        <authorList>
            <person name="Kallberg Y."/>
            <person name="Tangrot J."/>
            <person name="Rosling A."/>
        </authorList>
    </citation>
    <scope>NUCLEOTIDE SEQUENCE</scope>
    <source>
        <strain evidence="12">CL551</strain>
    </source>
</reference>
<protein>
    <submittedName>
        <fullName evidence="12">12653_t:CDS:1</fullName>
    </submittedName>
</protein>
<evidence type="ECO:0000256" key="8">
    <source>
        <dbReference type="ARBA" id="ARBA00023242"/>
    </source>
</evidence>
<keyword evidence="3" id="KW-0479">Metal-binding</keyword>
<feature type="domain" description="C2H2-type" evidence="11">
    <location>
        <begin position="444"/>
        <end position="471"/>
    </location>
</feature>
<evidence type="ECO:0000256" key="9">
    <source>
        <dbReference type="PROSITE-ProRule" id="PRU00042"/>
    </source>
</evidence>
<dbReference type="EMBL" id="CAJVPV010000302">
    <property type="protein sequence ID" value="CAG8450284.1"/>
    <property type="molecule type" value="Genomic_DNA"/>
</dbReference>
<dbReference type="PANTHER" id="PTHR45718">
    <property type="entry name" value="TRANSCRIPTIONAL ACTIVATOR CUBITUS INTERRUPTUS"/>
    <property type="match status" value="1"/>
</dbReference>
<comment type="caution">
    <text evidence="12">The sequence shown here is derived from an EMBL/GenBank/DDBJ whole genome shotgun (WGS) entry which is preliminary data.</text>
</comment>
<feature type="region of interest" description="Disordered" evidence="10">
    <location>
        <begin position="249"/>
        <end position="273"/>
    </location>
</feature>
<feature type="compositionally biased region" description="Polar residues" evidence="10">
    <location>
        <begin position="209"/>
        <end position="222"/>
    </location>
</feature>
<evidence type="ECO:0000259" key="11">
    <source>
        <dbReference type="PROSITE" id="PS50157"/>
    </source>
</evidence>
<keyword evidence="4" id="KW-0677">Repeat</keyword>
<dbReference type="Proteomes" id="UP000789342">
    <property type="component" value="Unassembled WGS sequence"/>
</dbReference>
<evidence type="ECO:0000256" key="2">
    <source>
        <dbReference type="ARBA" id="ARBA00010831"/>
    </source>
</evidence>
<dbReference type="GO" id="GO:0000981">
    <property type="term" value="F:DNA-binding transcription factor activity, RNA polymerase II-specific"/>
    <property type="evidence" value="ECO:0007669"/>
    <property type="project" value="TreeGrafter"/>
</dbReference>
<evidence type="ECO:0000256" key="4">
    <source>
        <dbReference type="ARBA" id="ARBA00022737"/>
    </source>
</evidence>
<feature type="region of interest" description="Disordered" evidence="10">
    <location>
        <begin position="103"/>
        <end position="123"/>
    </location>
</feature>
<accession>A0A9N8VGM5</accession>
<dbReference type="Pfam" id="PF23561">
    <property type="entry name" value="zf-C2H2_15"/>
    <property type="match status" value="1"/>
</dbReference>
<evidence type="ECO:0000256" key="7">
    <source>
        <dbReference type="ARBA" id="ARBA00023125"/>
    </source>
</evidence>
<keyword evidence="5 9" id="KW-0863">Zinc-finger</keyword>
<feature type="domain" description="C2H2-type" evidence="11">
    <location>
        <begin position="390"/>
        <end position="417"/>
    </location>
</feature>